<dbReference type="EMBL" id="JAHYBX010000003">
    <property type="protein sequence ID" value="MCA1856523.1"/>
    <property type="molecule type" value="Genomic_DNA"/>
</dbReference>
<dbReference type="SUPFAM" id="SSF52540">
    <property type="entry name" value="P-loop containing nucleoside triphosphate hydrolases"/>
    <property type="match status" value="2"/>
</dbReference>
<dbReference type="Proteomes" id="UP001198602">
    <property type="component" value="Unassembled WGS sequence"/>
</dbReference>
<dbReference type="SMART" id="SM00382">
    <property type="entry name" value="AAA"/>
    <property type="match status" value="2"/>
</dbReference>
<feature type="domain" description="KaiC" evidence="8">
    <location>
        <begin position="244"/>
        <end position="476"/>
    </location>
</feature>
<keyword evidence="6" id="KW-0378">Hydrolase</keyword>
<keyword evidence="3" id="KW-0808">Transferase</keyword>
<evidence type="ECO:0000313" key="9">
    <source>
        <dbReference type="EMBL" id="MCA1856523.1"/>
    </source>
</evidence>
<dbReference type="PROSITE" id="PS51146">
    <property type="entry name" value="KAIC"/>
    <property type="match status" value="2"/>
</dbReference>
<dbReference type="InterPro" id="IPR014774">
    <property type="entry name" value="KaiC-like_dom"/>
</dbReference>
<evidence type="ECO:0000256" key="5">
    <source>
        <dbReference type="ARBA" id="ARBA00022777"/>
    </source>
</evidence>
<keyword evidence="4" id="KW-0677">Repeat</keyword>
<evidence type="ECO:0000259" key="8">
    <source>
        <dbReference type="PROSITE" id="PS51146"/>
    </source>
</evidence>
<evidence type="ECO:0000313" key="10">
    <source>
        <dbReference type="Proteomes" id="UP001198602"/>
    </source>
</evidence>
<evidence type="ECO:0000256" key="4">
    <source>
        <dbReference type="ARBA" id="ARBA00022737"/>
    </source>
</evidence>
<comment type="caution">
    <text evidence="9">The sequence shown here is derived from an EMBL/GenBank/DDBJ whole genome shotgun (WGS) entry which is preliminary data.</text>
</comment>
<evidence type="ECO:0000256" key="2">
    <source>
        <dbReference type="ARBA" id="ARBA00022553"/>
    </source>
</evidence>
<evidence type="ECO:0000256" key="6">
    <source>
        <dbReference type="ARBA" id="ARBA00022801"/>
    </source>
</evidence>
<evidence type="ECO:0000256" key="7">
    <source>
        <dbReference type="SAM" id="MobiDB-lite"/>
    </source>
</evidence>
<dbReference type="RefSeq" id="WP_225238797.1">
    <property type="nucleotide sequence ID" value="NZ_JAHYBX010000003.1"/>
</dbReference>
<proteinExistence type="predicted"/>
<dbReference type="InterPro" id="IPR010624">
    <property type="entry name" value="KaiC_dom"/>
</dbReference>
<dbReference type="InterPro" id="IPR051347">
    <property type="entry name" value="Circadian_clock_KaiC-rel"/>
</dbReference>
<evidence type="ECO:0000256" key="1">
    <source>
        <dbReference type="ARBA" id="ARBA00012513"/>
    </source>
</evidence>
<feature type="compositionally biased region" description="Pro residues" evidence="7">
    <location>
        <begin position="489"/>
        <end position="498"/>
    </location>
</feature>
<keyword evidence="10" id="KW-1185">Reference proteome</keyword>
<dbReference type="PANTHER" id="PTHR42926">
    <property type="match status" value="1"/>
</dbReference>
<accession>A0ABS7YA17</accession>
<dbReference type="Gene3D" id="3.40.50.300">
    <property type="entry name" value="P-loop containing nucleotide triphosphate hydrolases"/>
    <property type="match status" value="2"/>
</dbReference>
<dbReference type="EC" id="2.7.11.1" evidence="1"/>
<feature type="region of interest" description="Disordered" evidence="7">
    <location>
        <begin position="477"/>
        <end position="498"/>
    </location>
</feature>
<dbReference type="PIRSF" id="PIRSF039117">
    <property type="entry name" value="KaiC"/>
    <property type="match status" value="1"/>
</dbReference>
<evidence type="ECO:0000256" key="3">
    <source>
        <dbReference type="ARBA" id="ARBA00022679"/>
    </source>
</evidence>
<dbReference type="PANTHER" id="PTHR42926:SF1">
    <property type="entry name" value="CIRCADIAN CLOCK OSCILLATOR PROTEIN KAIC 1"/>
    <property type="match status" value="1"/>
</dbReference>
<dbReference type="Pfam" id="PF06745">
    <property type="entry name" value="ATPase"/>
    <property type="match status" value="2"/>
</dbReference>
<reference evidence="9 10" key="1">
    <citation type="submission" date="2021-07" db="EMBL/GenBank/DDBJ databases">
        <title>Characterization of Violacein-producing bacteria and related species.</title>
        <authorList>
            <person name="Wilson H.S."/>
            <person name="De Leon M.E."/>
        </authorList>
    </citation>
    <scope>NUCLEOTIDE SEQUENCE [LARGE SCALE GENOMIC DNA]</scope>
    <source>
        <strain evidence="9 10">HSC-2F05</strain>
    </source>
</reference>
<dbReference type="PRINTS" id="PR01874">
    <property type="entry name" value="DNAREPAIRADA"/>
</dbReference>
<gene>
    <name evidence="9" type="ORF">LE190_11415</name>
</gene>
<dbReference type="CDD" id="cd19488">
    <property type="entry name" value="KaiC-like_N"/>
    <property type="match status" value="1"/>
</dbReference>
<feature type="domain" description="KaiC" evidence="8">
    <location>
        <begin position="5"/>
        <end position="242"/>
    </location>
</feature>
<dbReference type="InterPro" id="IPR003593">
    <property type="entry name" value="AAA+_ATPase"/>
</dbReference>
<protein>
    <recommendedName>
        <fullName evidence="1">non-specific serine/threonine protein kinase</fullName>
        <ecNumber evidence="1">2.7.11.1</ecNumber>
    </recommendedName>
</protein>
<sequence>MSDLEKIHTGIPELDMVLRGGLPKQRIHLIEGRPGSGKTTIGLRFLIDGAEKGETCLYVSLSETVEELCATAASHGWSLERIALREVVPAEVQLGRQQSVLFPSEVELGETIAAITGAVQDIAPTRVVIDSMSELRMVADDPMRYRRQIVALKRFLLRQDCTTLLMDDLTDDPRQYDLQGTVHGVITLEQREREFGAARRRLRVVKMRGAEFQSGWHDFAITAREVYVFPSLIADEHKGERSHGAITSEIPALDGMLGGGLARGTSVLILGPTGVGKSSLALQYANVAAERKEHVAYFAFDESRDTLVERANGLSMRAADAIDKGTIYWERINPSRISPGEFIWKVRRQVEDQGAAVVVIDSLNSYLETMHEEKALMLQMHELLSYLSNQGVLSILIVGQSGLLNDVGDPLDIAFISDTVILMRYFEAEGNVRKAISVVKKRPGRHETSIRELSLTAAGVAVGPALDEFQGVLGGAPRTAAEASGAPAPDTPPPVQHD</sequence>
<dbReference type="InterPro" id="IPR030665">
    <property type="entry name" value="KaiC"/>
</dbReference>
<keyword evidence="2" id="KW-0597">Phosphoprotein</keyword>
<dbReference type="InterPro" id="IPR027417">
    <property type="entry name" value="P-loop_NTPase"/>
</dbReference>
<name>A0ABS7YA17_9BURK</name>
<keyword evidence="5" id="KW-0418">Kinase</keyword>
<organism evidence="9 10">
    <name type="scientific">Massilia hydrophila</name>
    <dbReference type="NCBI Taxonomy" id="3044279"/>
    <lineage>
        <taxon>Bacteria</taxon>
        <taxon>Pseudomonadati</taxon>
        <taxon>Pseudomonadota</taxon>
        <taxon>Betaproteobacteria</taxon>
        <taxon>Burkholderiales</taxon>
        <taxon>Oxalobacteraceae</taxon>
        <taxon>Telluria group</taxon>
        <taxon>Massilia</taxon>
    </lineage>
</organism>